<evidence type="ECO:0000313" key="7">
    <source>
        <dbReference type="EMBL" id="ANU77163.1"/>
    </source>
</evidence>
<feature type="transmembrane region" description="Helical" evidence="6">
    <location>
        <begin position="103"/>
        <end position="121"/>
    </location>
</feature>
<proteinExistence type="predicted"/>
<accession>A0A1C7IE86</accession>
<sequence length="134" mass="15313">MKKKLNELIYTISRYTEIALSAIMLIVIIVLIIPMIYNFISIPLLSIKASQFNEFLGNILTLIIGVEFVKMLAKHTAENLLEVLMFAIARQMIVEHLDMIDTLIGIISIAIIFAVRKYLLLKSADNKEKIYDKL</sequence>
<dbReference type="RefSeq" id="WP_065543293.1">
    <property type="nucleotide sequence ID" value="NZ_CP015405.2"/>
</dbReference>
<dbReference type="Proteomes" id="UP000092574">
    <property type="component" value="Chromosome"/>
</dbReference>
<keyword evidence="2" id="KW-1003">Cell membrane</keyword>
<evidence type="ECO:0000256" key="6">
    <source>
        <dbReference type="SAM" id="Phobius"/>
    </source>
</evidence>
<dbReference type="AlphaFoldDB" id="A0A1C7IE86"/>
<keyword evidence="4 6" id="KW-1133">Transmembrane helix</keyword>
<dbReference type="InterPro" id="IPR020948">
    <property type="entry name" value="P_starv_induced_PsiE-like"/>
</dbReference>
<evidence type="ECO:0000256" key="5">
    <source>
        <dbReference type="ARBA" id="ARBA00023136"/>
    </source>
</evidence>
<gene>
    <name evidence="7" type="ORF">A4V09_16180</name>
</gene>
<evidence type="ECO:0000256" key="2">
    <source>
        <dbReference type="ARBA" id="ARBA00022475"/>
    </source>
</evidence>
<evidence type="ECO:0000313" key="8">
    <source>
        <dbReference type="Proteomes" id="UP000092574"/>
    </source>
</evidence>
<evidence type="ECO:0000256" key="1">
    <source>
        <dbReference type="ARBA" id="ARBA00004651"/>
    </source>
</evidence>
<keyword evidence="5 6" id="KW-0472">Membrane</keyword>
<comment type="subcellular location">
    <subcellularLocation>
        <location evidence="1">Cell membrane</location>
        <topology evidence="1">Multi-pass membrane protein</topology>
    </subcellularLocation>
</comment>
<dbReference type="STRING" id="1796616.A4V09_16180"/>
<feature type="transmembrane region" description="Helical" evidence="6">
    <location>
        <begin position="20"/>
        <end position="40"/>
    </location>
</feature>
<evidence type="ECO:0000256" key="3">
    <source>
        <dbReference type="ARBA" id="ARBA00022692"/>
    </source>
</evidence>
<protein>
    <submittedName>
        <fullName evidence="7">Transporter</fullName>
    </submittedName>
</protein>
<evidence type="ECO:0000256" key="4">
    <source>
        <dbReference type="ARBA" id="ARBA00022989"/>
    </source>
</evidence>
<keyword evidence="8" id="KW-1185">Reference proteome</keyword>
<reference evidence="7" key="1">
    <citation type="submission" date="2017-04" db="EMBL/GenBank/DDBJ databases">
        <title>Complete Genome Sequences of Twelve Strains of a Stable Defined Moderately Diverse Mouse Microbiota 2 (sDMDMm2).</title>
        <authorList>
            <person name="Uchimura Y."/>
            <person name="Wyss M."/>
            <person name="Brugiroux S."/>
            <person name="Limenitakis J.P."/>
            <person name="Stecher B."/>
            <person name="McCoy K.D."/>
            <person name="Macpherson A.J."/>
        </authorList>
    </citation>
    <scope>NUCLEOTIDE SEQUENCE</scope>
    <source>
        <strain evidence="7">YL58</strain>
    </source>
</reference>
<dbReference type="EMBL" id="CP015405">
    <property type="protein sequence ID" value="ANU77163.1"/>
    <property type="molecule type" value="Genomic_DNA"/>
</dbReference>
<dbReference type="OrthoDB" id="362826at2"/>
<dbReference type="GO" id="GO:0005886">
    <property type="term" value="C:plasma membrane"/>
    <property type="evidence" value="ECO:0007669"/>
    <property type="project" value="UniProtKB-SubCell"/>
</dbReference>
<keyword evidence="3 6" id="KW-0812">Transmembrane</keyword>
<dbReference type="KEGG" id="byl:A4V09_16180"/>
<organism evidence="7 8">
    <name type="scientific">Blautia pseudococcoides</name>
    <dbReference type="NCBI Taxonomy" id="1796616"/>
    <lineage>
        <taxon>Bacteria</taxon>
        <taxon>Bacillati</taxon>
        <taxon>Bacillota</taxon>
        <taxon>Clostridia</taxon>
        <taxon>Lachnospirales</taxon>
        <taxon>Lachnospiraceae</taxon>
        <taxon>Blautia</taxon>
    </lineage>
</organism>
<dbReference type="Pfam" id="PF06146">
    <property type="entry name" value="PsiE"/>
    <property type="match status" value="1"/>
</dbReference>
<name>A0A1C7IE86_9FIRM</name>